<feature type="domain" description="GGDEF" evidence="3">
    <location>
        <begin position="725"/>
        <end position="859"/>
    </location>
</feature>
<feature type="transmembrane region" description="Helical" evidence="1">
    <location>
        <begin position="227"/>
        <end position="247"/>
    </location>
</feature>
<dbReference type="RefSeq" id="WP_055283167.1">
    <property type="nucleotide sequence ID" value="NZ_CZAY01000011.1"/>
</dbReference>
<reference evidence="4 5" key="1">
    <citation type="submission" date="2015-09" db="EMBL/GenBank/DDBJ databases">
        <authorList>
            <consortium name="Pathogen Informatics"/>
        </authorList>
    </citation>
    <scope>NUCLEOTIDE SEQUENCE [LARGE SCALE GENOMIC DNA]</scope>
    <source>
        <strain evidence="4 5">2789STDY5834914</strain>
    </source>
</reference>
<dbReference type="CDD" id="cd01948">
    <property type="entry name" value="EAL"/>
    <property type="match status" value="1"/>
</dbReference>
<evidence type="ECO:0000256" key="1">
    <source>
        <dbReference type="SAM" id="Phobius"/>
    </source>
</evidence>
<feature type="transmembrane region" description="Helical" evidence="1">
    <location>
        <begin position="7"/>
        <end position="26"/>
    </location>
</feature>
<dbReference type="Proteomes" id="UP000095485">
    <property type="component" value="Unassembled WGS sequence"/>
</dbReference>
<dbReference type="InterPro" id="IPR000160">
    <property type="entry name" value="GGDEF_dom"/>
</dbReference>
<dbReference type="Pfam" id="PF00990">
    <property type="entry name" value="GGDEF"/>
    <property type="match status" value="2"/>
</dbReference>
<dbReference type="InterPro" id="IPR035919">
    <property type="entry name" value="EAL_sf"/>
</dbReference>
<keyword evidence="1" id="KW-0812">Transmembrane</keyword>
<dbReference type="SMART" id="SM00052">
    <property type="entry name" value="EAL"/>
    <property type="match status" value="1"/>
</dbReference>
<dbReference type="PANTHER" id="PTHR33121">
    <property type="entry name" value="CYCLIC DI-GMP PHOSPHODIESTERASE PDEF"/>
    <property type="match status" value="1"/>
</dbReference>
<dbReference type="Gene3D" id="3.30.450.20">
    <property type="entry name" value="PAS domain"/>
    <property type="match status" value="1"/>
</dbReference>
<evidence type="ECO:0000313" key="4">
    <source>
        <dbReference type="EMBL" id="CUP67097.1"/>
    </source>
</evidence>
<dbReference type="GeneID" id="96228985"/>
<gene>
    <name evidence="4" type="primary">gmr_1</name>
    <name evidence="4" type="ORF">ERS852526_01693</name>
</gene>
<keyword evidence="4" id="KW-0378">Hydrolase</keyword>
<dbReference type="GO" id="GO:0071111">
    <property type="term" value="F:cyclic-guanylate-specific phosphodiesterase activity"/>
    <property type="evidence" value="ECO:0007669"/>
    <property type="project" value="UniProtKB-EC"/>
</dbReference>
<dbReference type="SUPFAM" id="SSF55785">
    <property type="entry name" value="PYP-like sensor domain (PAS domain)"/>
    <property type="match status" value="1"/>
</dbReference>
<dbReference type="InterPro" id="IPR043128">
    <property type="entry name" value="Rev_trsase/Diguanyl_cyclase"/>
</dbReference>
<proteinExistence type="predicted"/>
<feature type="domain" description="GGDEF" evidence="3">
    <location>
        <begin position="415"/>
        <end position="546"/>
    </location>
</feature>
<dbReference type="NCBIfam" id="TIGR00254">
    <property type="entry name" value="GGDEF"/>
    <property type="match status" value="2"/>
</dbReference>
<dbReference type="SMART" id="SM00267">
    <property type="entry name" value="GGDEF"/>
    <property type="match status" value="2"/>
</dbReference>
<dbReference type="InterPro" id="IPR013655">
    <property type="entry name" value="PAS_fold_3"/>
</dbReference>
<protein>
    <submittedName>
        <fullName evidence="4">Cyclic di-GMP phosphodiesterase Gmr</fullName>
        <ecNumber evidence="4">3.1.4.52</ecNumber>
    </submittedName>
</protein>
<dbReference type="PANTHER" id="PTHR33121:SF79">
    <property type="entry name" value="CYCLIC DI-GMP PHOSPHODIESTERASE PDED-RELATED"/>
    <property type="match status" value="1"/>
</dbReference>
<dbReference type="AlphaFoldDB" id="A0A174Q6M0"/>
<dbReference type="InterPro" id="IPR035965">
    <property type="entry name" value="PAS-like_dom_sf"/>
</dbReference>
<dbReference type="EMBL" id="CZAY01000011">
    <property type="protein sequence ID" value="CUP67097.1"/>
    <property type="molecule type" value="Genomic_DNA"/>
</dbReference>
<organism evidence="4 5">
    <name type="scientific">Dorea longicatena</name>
    <dbReference type="NCBI Taxonomy" id="88431"/>
    <lineage>
        <taxon>Bacteria</taxon>
        <taxon>Bacillati</taxon>
        <taxon>Bacillota</taxon>
        <taxon>Clostridia</taxon>
        <taxon>Lachnospirales</taxon>
        <taxon>Lachnospiraceae</taxon>
        <taxon>Dorea</taxon>
    </lineage>
</organism>
<evidence type="ECO:0000259" key="2">
    <source>
        <dbReference type="PROSITE" id="PS50883"/>
    </source>
</evidence>
<dbReference type="InterPro" id="IPR050706">
    <property type="entry name" value="Cyclic-di-GMP_PDE-like"/>
</dbReference>
<dbReference type="OrthoDB" id="9805474at2"/>
<name>A0A174Q6M0_9FIRM</name>
<feature type="transmembrane region" description="Helical" evidence="1">
    <location>
        <begin position="347"/>
        <end position="366"/>
    </location>
</feature>
<feature type="transmembrane region" description="Helical" evidence="1">
    <location>
        <begin position="322"/>
        <end position="340"/>
    </location>
</feature>
<keyword evidence="1" id="KW-0472">Membrane</keyword>
<dbReference type="Gene3D" id="3.30.70.270">
    <property type="match status" value="2"/>
</dbReference>
<dbReference type="Gene3D" id="3.20.20.450">
    <property type="entry name" value="EAL domain"/>
    <property type="match status" value="1"/>
</dbReference>
<dbReference type="CDD" id="cd01949">
    <property type="entry name" value="GGDEF"/>
    <property type="match status" value="2"/>
</dbReference>
<dbReference type="Pfam" id="PF00563">
    <property type="entry name" value="EAL"/>
    <property type="match status" value="1"/>
</dbReference>
<dbReference type="PROSITE" id="PS50883">
    <property type="entry name" value="EAL"/>
    <property type="match status" value="1"/>
</dbReference>
<evidence type="ECO:0000259" key="3">
    <source>
        <dbReference type="PROSITE" id="PS50887"/>
    </source>
</evidence>
<dbReference type="InterPro" id="IPR001633">
    <property type="entry name" value="EAL_dom"/>
</dbReference>
<feature type="transmembrane region" description="Helical" evidence="1">
    <location>
        <begin position="157"/>
        <end position="180"/>
    </location>
</feature>
<evidence type="ECO:0000313" key="5">
    <source>
        <dbReference type="Proteomes" id="UP000095485"/>
    </source>
</evidence>
<dbReference type="EC" id="3.1.4.52" evidence="4"/>
<accession>A0A174Q6M0</accession>
<dbReference type="PROSITE" id="PS50887">
    <property type="entry name" value="GGDEF"/>
    <property type="match status" value="2"/>
</dbReference>
<dbReference type="Pfam" id="PF08447">
    <property type="entry name" value="PAS_3"/>
    <property type="match status" value="1"/>
</dbReference>
<sequence>MKIEKKIWLSLIASVLFAVIFSIWIFRQDTVRNELPFDNTTSLKTTSFKTDGAKTESVILSDEFHTQKAILFQTTHTNAEVWLDGKLIYQYGNETHTPKFMKSPGSCWHIVDIPANSDAKKLTVKIIPVYQGYYGNPAHLFLGTRGDCILKILSQSLGILIVSCGVLFLGFLSLVLYIAVIRKKQEDFSEETSKIFLNLGIFSLLIALWSLKQCGFLQFLVPDGRTLYFIDFFTFYLFPVPFNFLLYDICKSKFRKGALFLSVSYLINMGAAVLLQCMGIVDIFLILPITHLIMLVNAAYTIGLIHYEAKQLGNELARKFRYPMYLIMYFALSELLVYYIRRFQQTSVFLPLGTLLFILMLIWIQVSQYYEQCIQKQKLIYFQKLANIDMLTEAMNRNAYENMIRYLDEQELELHTTGVVLLDLDNLKEINDNFGHEKGDEALKLCYQCIRQAFPSEQNCFRIGGDEFAYIFHKDEKELIADKIHKLELLLNEKDQDLSYSLSVSSGYAYYQPDTDMDFKDIVRRSDTMLYREKRRKKISHSASSHPMLSSGKQSRAQGITDELITQEKKYQHISPTELCGIIDLLSPSTDDYLYFVDFRTDFYYIAPQSLERFCVPQNAFYNVMETHRDFVYAEDYPLLTAEFRDLLTTNRCIHNMEYRWLDLNRNPVWINCRGYLVRDDYQKPLYMVGCINEIGEKQKADNISGLFGENGLIEYLKTQETPLENGFLLRLGIDNFKSINEKFGWDYGDYILRKTAECISHCISGEQQVYKLSSDEFIIVDITSDDKQTAVHLYNKIRENINQFIKKNHYTAIFTISGGILPFYNLLESEYDEMMKRTDFSLNTAKKRGRNRYYIFNEQDYQRFLHLKDISDVLHAAVIHDFRGFSVALQPLVKAGCRQPFGAETLMRFSSGQFGTISPAEFIPILEESGLIIPAGRWIIREALQACKKLRETIPDFQVSINISQIQIEKSDVIQDISAELENAKLPPEALIVELTESALLEDNSNARHFLKELRKAGIRLALDDFGTGYSNFHYLNELRPDIIKIDRSFTAKAIKDAKEYDLLKRFCTMIHRLNIKICIEGVETEDEWEKIRLLDPDYSQGYLWGKPCSFDELLQKGLRV</sequence>
<feature type="domain" description="EAL" evidence="2">
    <location>
        <begin position="868"/>
        <end position="1122"/>
    </location>
</feature>
<dbReference type="SUPFAM" id="SSF141868">
    <property type="entry name" value="EAL domain-like"/>
    <property type="match status" value="1"/>
</dbReference>
<keyword evidence="1" id="KW-1133">Transmembrane helix</keyword>
<dbReference type="SUPFAM" id="SSF55073">
    <property type="entry name" value="Nucleotide cyclase"/>
    <property type="match status" value="2"/>
</dbReference>
<dbReference type="InterPro" id="IPR029787">
    <property type="entry name" value="Nucleotide_cyclase"/>
</dbReference>